<evidence type="ECO:0000313" key="3">
    <source>
        <dbReference type="Proteomes" id="UP001605036"/>
    </source>
</evidence>
<protein>
    <recommendedName>
        <fullName evidence="4">NADH dehydrogenase subunit J</fullName>
    </recommendedName>
</protein>
<dbReference type="EMBL" id="JBHFFA010000008">
    <property type="protein sequence ID" value="KAL2608221.1"/>
    <property type="molecule type" value="Genomic_DNA"/>
</dbReference>
<dbReference type="AlphaFoldDB" id="A0ABD1XJU7"/>
<name>A0ABD1XJU7_9MARC</name>
<proteinExistence type="predicted"/>
<evidence type="ECO:0000256" key="1">
    <source>
        <dbReference type="SAM" id="MobiDB-lite"/>
    </source>
</evidence>
<evidence type="ECO:0008006" key="4">
    <source>
        <dbReference type="Google" id="ProtNLM"/>
    </source>
</evidence>
<feature type="compositionally biased region" description="Basic and acidic residues" evidence="1">
    <location>
        <begin position="71"/>
        <end position="87"/>
    </location>
</feature>
<comment type="caution">
    <text evidence="2">The sequence shown here is derived from an EMBL/GenBank/DDBJ whole genome shotgun (WGS) entry which is preliminary data.</text>
</comment>
<reference evidence="2 3" key="1">
    <citation type="submission" date="2024-09" db="EMBL/GenBank/DDBJ databases">
        <title>Chromosome-scale assembly of Riccia fluitans.</title>
        <authorList>
            <person name="Paukszto L."/>
            <person name="Sawicki J."/>
            <person name="Karawczyk K."/>
            <person name="Piernik-Szablinska J."/>
            <person name="Szczecinska M."/>
            <person name="Mazdziarz M."/>
        </authorList>
    </citation>
    <scope>NUCLEOTIDE SEQUENCE [LARGE SCALE GENOMIC DNA]</scope>
    <source>
        <strain evidence="2">Rf_01</strain>
        <tissue evidence="2">Aerial parts of the thallus</tissue>
    </source>
</reference>
<accession>A0ABD1XJU7</accession>
<evidence type="ECO:0000313" key="2">
    <source>
        <dbReference type="EMBL" id="KAL2608221.1"/>
    </source>
</evidence>
<feature type="region of interest" description="Disordered" evidence="1">
    <location>
        <begin position="65"/>
        <end position="87"/>
    </location>
</feature>
<sequence>MSAQSVGKLGWELCAFSFGMVMRFLGRYPETARSYYKPPEDEHHHPRGMRHEHGIHSLLDLTYSHIHPQHGHPDDADFEFRSDRDPL</sequence>
<dbReference type="Proteomes" id="UP001605036">
    <property type="component" value="Unassembled WGS sequence"/>
</dbReference>
<gene>
    <name evidence="2" type="ORF">R1flu_026794</name>
</gene>
<keyword evidence="3" id="KW-1185">Reference proteome</keyword>
<organism evidence="2 3">
    <name type="scientific">Riccia fluitans</name>
    <dbReference type="NCBI Taxonomy" id="41844"/>
    <lineage>
        <taxon>Eukaryota</taxon>
        <taxon>Viridiplantae</taxon>
        <taxon>Streptophyta</taxon>
        <taxon>Embryophyta</taxon>
        <taxon>Marchantiophyta</taxon>
        <taxon>Marchantiopsida</taxon>
        <taxon>Marchantiidae</taxon>
        <taxon>Marchantiales</taxon>
        <taxon>Ricciaceae</taxon>
        <taxon>Riccia</taxon>
    </lineage>
</organism>